<name>A0ACB9VK70_9CETA</name>
<protein>
    <submittedName>
        <fullName evidence="1">Uncharacterized protein</fullName>
    </submittedName>
</protein>
<keyword evidence="2" id="KW-1185">Reference proteome</keyword>
<dbReference type="Proteomes" id="UP001057279">
    <property type="component" value="Linkage Group LG01"/>
</dbReference>
<organism evidence="1 2">
    <name type="scientific">Ovis ammon polii x Ovis aries</name>
    <dbReference type="NCBI Taxonomy" id="2918886"/>
    <lineage>
        <taxon>Eukaryota</taxon>
        <taxon>Metazoa</taxon>
        <taxon>Chordata</taxon>
        <taxon>Craniata</taxon>
        <taxon>Vertebrata</taxon>
        <taxon>Euteleostomi</taxon>
        <taxon>Mammalia</taxon>
        <taxon>Eutheria</taxon>
        <taxon>Laurasiatheria</taxon>
        <taxon>Artiodactyla</taxon>
        <taxon>Ruminantia</taxon>
        <taxon>Pecora</taxon>
        <taxon>Bovidae</taxon>
        <taxon>Caprinae</taxon>
        <taxon>Ovis</taxon>
    </lineage>
</organism>
<evidence type="ECO:0000313" key="2">
    <source>
        <dbReference type="Proteomes" id="UP001057279"/>
    </source>
</evidence>
<dbReference type="EMBL" id="CM043026">
    <property type="protein sequence ID" value="KAI4590327.1"/>
    <property type="molecule type" value="Genomic_DNA"/>
</dbReference>
<proteinExistence type="predicted"/>
<accession>A0ACB9VK70</accession>
<reference evidence="1" key="1">
    <citation type="submission" date="2022-03" db="EMBL/GenBank/DDBJ databases">
        <title>Genomic analyses of argali, domestic sheep and their hybrids provide insights into chromosomal evolution, heterosis and genetic basis of agronomic traits.</title>
        <authorList>
            <person name="Li M."/>
        </authorList>
    </citation>
    <scope>NUCLEOTIDE SEQUENCE</scope>
    <source>
        <strain evidence="1">F1 hybrid</strain>
    </source>
</reference>
<sequence>MHTRKDFVVLKSLDAFSVVFVIVDFANCDSSWDKTQDKHLSKGLQDLLGNISQLIGKDKRGLSGVSTIVSREQWGADAIGCCAQLALPVDFLVTHHIPGLECHNQTSCSQRLRELQSHHVHNGWCDVAYNFLVGDDGRVYEGVGWNVQGVHTQGYNNISLGLAFFGSSRAMQELAGHLVSPQNSATQARLRLPKDHSLPGHSPSPAALVAMEGLISSAVRKGHLSPLYVQPLLVKGESCLSSQQNASLKEVCPLIVQRSAWDAREAHCPEMNQPAQYVIIIHTAGRTCNRSDECRVLVQDIQSSFMDRLDSCDIGYNFLVGQDGIIYEGVGWSVQGSHTPSYNDIALGLAFMGTFSGRTLVLRNLKSWFSTCLQGGMYQFGGKGSPPNAAALEAAQNLIQCSVIKGHLVSDYLLVGHSDVTNVLSPGRALYNVIKTWPHFRH</sequence>
<gene>
    <name evidence="1" type="ORF">MJG53_001376</name>
</gene>
<comment type="caution">
    <text evidence="1">The sequence shown here is derived from an EMBL/GenBank/DDBJ whole genome shotgun (WGS) entry which is preliminary data.</text>
</comment>
<evidence type="ECO:0000313" key="1">
    <source>
        <dbReference type="EMBL" id="KAI4590327.1"/>
    </source>
</evidence>